<evidence type="ECO:0000313" key="2">
    <source>
        <dbReference type="EMBL" id="MFC4749498.1"/>
    </source>
</evidence>
<gene>
    <name evidence="2" type="ORF">ACFO5S_18745</name>
</gene>
<sequence>MNSKENKAKQEIEKIIEDSKIISQELEDHILRNDRKQLELEKDIKSVKYFVIITLTMAFLTIVYVLFSKSYGRYIQYVLIAFYSLTLGIYFWLLRERFRLIYALIELSVGLATILIVLSTNDFNFEFGNWKFQNYMGIVGGLYILVRGIDNFTKTNFGSFLLDFFYLKK</sequence>
<protein>
    <submittedName>
        <fullName evidence="2">Uncharacterized protein</fullName>
    </submittedName>
</protein>
<dbReference type="Proteomes" id="UP001595935">
    <property type="component" value="Unassembled WGS sequence"/>
</dbReference>
<evidence type="ECO:0000256" key="1">
    <source>
        <dbReference type="SAM" id="Phobius"/>
    </source>
</evidence>
<keyword evidence="1" id="KW-0812">Transmembrane</keyword>
<dbReference type="EMBL" id="JBHSGV010000007">
    <property type="protein sequence ID" value="MFC4749498.1"/>
    <property type="molecule type" value="Genomic_DNA"/>
</dbReference>
<reference evidence="3" key="1">
    <citation type="journal article" date="2019" name="Int. J. Syst. Evol. Microbiol.">
        <title>The Global Catalogue of Microorganisms (GCM) 10K type strain sequencing project: providing services to taxonomists for standard genome sequencing and annotation.</title>
        <authorList>
            <consortium name="The Broad Institute Genomics Platform"/>
            <consortium name="The Broad Institute Genome Sequencing Center for Infectious Disease"/>
            <person name="Wu L."/>
            <person name="Ma J."/>
        </authorList>
    </citation>
    <scope>NUCLEOTIDE SEQUENCE [LARGE SCALE GENOMIC DNA]</scope>
    <source>
        <strain evidence="3">WYCCWR 13023</strain>
    </source>
</reference>
<evidence type="ECO:0000313" key="3">
    <source>
        <dbReference type="Proteomes" id="UP001595935"/>
    </source>
</evidence>
<feature type="transmembrane region" description="Helical" evidence="1">
    <location>
        <begin position="49"/>
        <end position="68"/>
    </location>
</feature>
<organism evidence="2 3">
    <name type="scientific">Flavobacterium branchiicola</name>
    <dbReference type="NCBI Taxonomy" id="1114875"/>
    <lineage>
        <taxon>Bacteria</taxon>
        <taxon>Pseudomonadati</taxon>
        <taxon>Bacteroidota</taxon>
        <taxon>Flavobacteriia</taxon>
        <taxon>Flavobacteriales</taxon>
        <taxon>Flavobacteriaceae</taxon>
        <taxon>Flavobacterium</taxon>
    </lineage>
</organism>
<feature type="transmembrane region" description="Helical" evidence="1">
    <location>
        <begin position="74"/>
        <end position="93"/>
    </location>
</feature>
<feature type="transmembrane region" description="Helical" evidence="1">
    <location>
        <begin position="100"/>
        <end position="120"/>
    </location>
</feature>
<keyword evidence="3" id="KW-1185">Reference proteome</keyword>
<accession>A0ABV9PHM2</accession>
<keyword evidence="1" id="KW-0472">Membrane</keyword>
<proteinExistence type="predicted"/>
<feature type="transmembrane region" description="Helical" evidence="1">
    <location>
        <begin position="132"/>
        <end position="149"/>
    </location>
</feature>
<keyword evidence="1" id="KW-1133">Transmembrane helix</keyword>
<comment type="caution">
    <text evidence="2">The sequence shown here is derived from an EMBL/GenBank/DDBJ whole genome shotgun (WGS) entry which is preliminary data.</text>
</comment>
<dbReference type="RefSeq" id="WP_213259272.1">
    <property type="nucleotide sequence ID" value="NZ_JAGYWA010000007.1"/>
</dbReference>
<name>A0ABV9PHM2_9FLAO</name>